<name>A0AAD2D8Q7_EUPCR</name>
<feature type="region of interest" description="Disordered" evidence="1">
    <location>
        <begin position="1"/>
        <end position="28"/>
    </location>
</feature>
<comment type="caution">
    <text evidence="2">The sequence shown here is derived from an EMBL/GenBank/DDBJ whole genome shotgun (WGS) entry which is preliminary data.</text>
</comment>
<dbReference type="SUPFAM" id="SSF48452">
    <property type="entry name" value="TPR-like"/>
    <property type="match status" value="1"/>
</dbReference>
<evidence type="ECO:0000313" key="2">
    <source>
        <dbReference type="EMBL" id="CAI2383766.1"/>
    </source>
</evidence>
<dbReference type="AlphaFoldDB" id="A0AAD2D8Q7"/>
<proteinExistence type="predicted"/>
<gene>
    <name evidence="2" type="ORF">ECRASSUSDP1_LOCUS25278</name>
</gene>
<feature type="region of interest" description="Disordered" evidence="1">
    <location>
        <begin position="459"/>
        <end position="488"/>
    </location>
</feature>
<dbReference type="Proteomes" id="UP001295684">
    <property type="component" value="Unassembled WGS sequence"/>
</dbReference>
<dbReference type="InterPro" id="IPR011990">
    <property type="entry name" value="TPR-like_helical_dom_sf"/>
</dbReference>
<keyword evidence="3" id="KW-1185">Reference proteome</keyword>
<sequence length="648" mass="75485">MTGRQEQSGLPPVRKAAGSAPSEDTCSEVVDLEESLDELREDKRSTFSRFNRFSSVDALPVIESNMISPDINEAKIWPNYDKYQDLFESSPSHPSKKSQKRYKPKKIDIWPVKKLKKKCGSSASISCSSVVSKQGIPKSPDINYDNVKSKFYKQVEGKQEKEKRVKGLMHKCDMETLGGTSFTKDTKKEAFYSHCFEIIQKIEKDLQQENLERMHDNIKELTAVSLKVPDVTIIKNCYFALACYAEHCNKYQTALFAYGRLRSAAEGIMDYNLLYKSFIKRAIIYIKLKEYKYSLRMFKLILKYAWMEKNLKWEFEAYKGMAISYYYQGLLHKSYFYYNRYIKGKKEPVDSNLRIYSLKRYNNDYKLNYVNARKERTEYHDNMVHKIKDYTTDFSVACNFIDGKRNSQISKRSVYLKIEIPVEELKDKDLPSPSIENNSKGNLFIRMRKAKQIINNMKDENNKFKQKKKLSHPDEDSGSDSSELPVSEVEKLIDAKPEEKSKKFFLLQDDNSPVSLPKDTKNKVPFYKKLKKDPRSIDYLKIRQTEKQDLEKISKNFLNKISLDGKDKGIGTFHVSGGHKDSGKSKTNILISHLGLEEEDQKDGRKKAEILLLEVREHIEAEAKNCYIIEEKKVREITVTRDLYYCTL</sequence>
<evidence type="ECO:0000256" key="1">
    <source>
        <dbReference type="SAM" id="MobiDB-lite"/>
    </source>
</evidence>
<organism evidence="2 3">
    <name type="scientific">Euplotes crassus</name>
    <dbReference type="NCBI Taxonomy" id="5936"/>
    <lineage>
        <taxon>Eukaryota</taxon>
        <taxon>Sar</taxon>
        <taxon>Alveolata</taxon>
        <taxon>Ciliophora</taxon>
        <taxon>Intramacronucleata</taxon>
        <taxon>Spirotrichea</taxon>
        <taxon>Hypotrichia</taxon>
        <taxon>Euplotida</taxon>
        <taxon>Euplotidae</taxon>
        <taxon>Moneuplotes</taxon>
    </lineage>
</organism>
<reference evidence="2" key="1">
    <citation type="submission" date="2023-07" db="EMBL/GenBank/DDBJ databases">
        <authorList>
            <consortium name="AG Swart"/>
            <person name="Singh M."/>
            <person name="Singh A."/>
            <person name="Seah K."/>
            <person name="Emmerich C."/>
        </authorList>
    </citation>
    <scope>NUCLEOTIDE SEQUENCE</scope>
    <source>
        <strain evidence="2">DP1</strain>
    </source>
</reference>
<protein>
    <submittedName>
        <fullName evidence="2">Uncharacterized protein</fullName>
    </submittedName>
</protein>
<accession>A0AAD2D8Q7</accession>
<evidence type="ECO:0000313" key="3">
    <source>
        <dbReference type="Proteomes" id="UP001295684"/>
    </source>
</evidence>
<dbReference type="EMBL" id="CAMPGE010026068">
    <property type="protein sequence ID" value="CAI2383766.1"/>
    <property type="molecule type" value="Genomic_DNA"/>
</dbReference>